<feature type="transmembrane region" description="Helical" evidence="1">
    <location>
        <begin position="17"/>
        <end position="38"/>
    </location>
</feature>
<sequence length="121" mass="13212">MNDNQRQQHLITYRRKAMWIMVAISLGVALLLGGLRYGDVSLADTTLRHLTTLMLATGTAAVVFMAMLAYVVRGAVWAVLLLVGSLLVPMVGLVGICLINYQASVRLRQLREQAQAQAASE</sequence>
<organism evidence="2 3">
    <name type="scientific">Alcanivorax quisquiliarum</name>
    <dbReference type="NCBI Taxonomy" id="2933565"/>
    <lineage>
        <taxon>Bacteria</taxon>
        <taxon>Pseudomonadati</taxon>
        <taxon>Pseudomonadota</taxon>
        <taxon>Gammaproteobacteria</taxon>
        <taxon>Oceanospirillales</taxon>
        <taxon>Alcanivoracaceae</taxon>
        <taxon>Alcanivorax</taxon>
    </lineage>
</organism>
<accession>A0ABT0E6H2</accession>
<keyword evidence="1" id="KW-1133">Transmembrane helix</keyword>
<gene>
    <name evidence="2" type="ORF">MU846_05810</name>
</gene>
<evidence type="ECO:0008006" key="4">
    <source>
        <dbReference type="Google" id="ProtNLM"/>
    </source>
</evidence>
<dbReference type="EMBL" id="JALKII010000002">
    <property type="protein sequence ID" value="MCK0537222.1"/>
    <property type="molecule type" value="Genomic_DNA"/>
</dbReference>
<name>A0ABT0E6H2_9GAMM</name>
<proteinExistence type="predicted"/>
<reference evidence="2" key="1">
    <citation type="submission" date="2022-04" db="EMBL/GenBank/DDBJ databases">
        <title>Alcanivorax sp. CY1518 draft genome sequence.</title>
        <authorList>
            <person name="Zhao G."/>
            <person name="An M."/>
        </authorList>
    </citation>
    <scope>NUCLEOTIDE SEQUENCE</scope>
    <source>
        <strain evidence="2">CY1518</strain>
    </source>
</reference>
<keyword evidence="1" id="KW-0812">Transmembrane</keyword>
<dbReference type="Proteomes" id="UP001165524">
    <property type="component" value="Unassembled WGS sequence"/>
</dbReference>
<feature type="transmembrane region" description="Helical" evidence="1">
    <location>
        <begin position="50"/>
        <end position="71"/>
    </location>
</feature>
<comment type="caution">
    <text evidence="2">The sequence shown here is derived from an EMBL/GenBank/DDBJ whole genome shotgun (WGS) entry which is preliminary data.</text>
</comment>
<feature type="transmembrane region" description="Helical" evidence="1">
    <location>
        <begin position="77"/>
        <end position="101"/>
    </location>
</feature>
<evidence type="ECO:0000313" key="3">
    <source>
        <dbReference type="Proteomes" id="UP001165524"/>
    </source>
</evidence>
<keyword evidence="3" id="KW-1185">Reference proteome</keyword>
<keyword evidence="1" id="KW-0472">Membrane</keyword>
<evidence type="ECO:0000256" key="1">
    <source>
        <dbReference type="SAM" id="Phobius"/>
    </source>
</evidence>
<dbReference type="RefSeq" id="WP_246950127.1">
    <property type="nucleotide sequence ID" value="NZ_JALKII010000002.1"/>
</dbReference>
<evidence type="ECO:0000313" key="2">
    <source>
        <dbReference type="EMBL" id="MCK0537222.1"/>
    </source>
</evidence>
<protein>
    <recommendedName>
        <fullName evidence="4">DUF1634 domain-containing protein</fullName>
    </recommendedName>
</protein>